<protein>
    <submittedName>
        <fullName evidence="2">Uncharacterized protein</fullName>
    </submittedName>
</protein>
<proteinExistence type="predicted"/>
<evidence type="ECO:0000313" key="3">
    <source>
        <dbReference type="Proteomes" id="UP000765509"/>
    </source>
</evidence>
<organism evidence="2 3">
    <name type="scientific">Austropuccinia psidii MF-1</name>
    <dbReference type="NCBI Taxonomy" id="1389203"/>
    <lineage>
        <taxon>Eukaryota</taxon>
        <taxon>Fungi</taxon>
        <taxon>Dikarya</taxon>
        <taxon>Basidiomycota</taxon>
        <taxon>Pucciniomycotina</taxon>
        <taxon>Pucciniomycetes</taxon>
        <taxon>Pucciniales</taxon>
        <taxon>Sphaerophragmiaceae</taxon>
        <taxon>Austropuccinia</taxon>
    </lineage>
</organism>
<feature type="region of interest" description="Disordered" evidence="1">
    <location>
        <begin position="1"/>
        <end position="37"/>
    </location>
</feature>
<feature type="compositionally biased region" description="Basic and acidic residues" evidence="1">
    <location>
        <begin position="1"/>
        <end position="16"/>
    </location>
</feature>
<reference evidence="2" key="1">
    <citation type="submission" date="2021-03" db="EMBL/GenBank/DDBJ databases">
        <title>Draft genome sequence of rust myrtle Austropuccinia psidii MF-1, a brazilian biotype.</title>
        <authorList>
            <person name="Quecine M.C."/>
            <person name="Pachon D.M.R."/>
            <person name="Bonatelli M.L."/>
            <person name="Correr F.H."/>
            <person name="Franceschini L.M."/>
            <person name="Leite T.F."/>
            <person name="Margarido G.R.A."/>
            <person name="Almeida C.A."/>
            <person name="Ferrarezi J.A."/>
            <person name="Labate C.A."/>
        </authorList>
    </citation>
    <scope>NUCLEOTIDE SEQUENCE</scope>
    <source>
        <strain evidence="2">MF-1</strain>
    </source>
</reference>
<evidence type="ECO:0000313" key="2">
    <source>
        <dbReference type="EMBL" id="MBW0537121.1"/>
    </source>
</evidence>
<dbReference type="Proteomes" id="UP000765509">
    <property type="component" value="Unassembled WGS sequence"/>
</dbReference>
<dbReference type="EMBL" id="AVOT02041766">
    <property type="protein sequence ID" value="MBW0537121.1"/>
    <property type="molecule type" value="Genomic_DNA"/>
</dbReference>
<sequence>MEGEESSRRGGMDSRSSRSFSGLMGGYPGIFQGPRRRLGEETEVADALPGDPEACDSQNISLSNKHVVSQGEPNFLKIMKKMTQLMQQLTNEFSSGEN</sequence>
<name>A0A9Q3FB73_9BASI</name>
<dbReference type="AlphaFoldDB" id="A0A9Q3FB73"/>
<keyword evidence="3" id="KW-1185">Reference proteome</keyword>
<comment type="caution">
    <text evidence="2">The sequence shown here is derived from an EMBL/GenBank/DDBJ whole genome shotgun (WGS) entry which is preliminary data.</text>
</comment>
<gene>
    <name evidence="2" type="ORF">O181_076836</name>
</gene>
<evidence type="ECO:0000256" key="1">
    <source>
        <dbReference type="SAM" id="MobiDB-lite"/>
    </source>
</evidence>
<accession>A0A9Q3FB73</accession>